<keyword evidence="1" id="KW-0472">Membrane</keyword>
<dbReference type="EMBL" id="JF937101">
    <property type="protein sequence ID" value="AEK09608.1"/>
    <property type="molecule type" value="Genomic_DNA"/>
</dbReference>
<keyword evidence="1" id="KW-1133">Transmembrane helix</keyword>
<dbReference type="RefSeq" id="YP_009636998.1">
    <property type="nucleotide sequence ID" value="NC_042322.1"/>
</dbReference>
<evidence type="ECO:0000313" key="3">
    <source>
        <dbReference type="Proteomes" id="UP000008414"/>
    </source>
</evidence>
<feature type="transmembrane region" description="Helical" evidence="1">
    <location>
        <begin position="32"/>
        <end position="53"/>
    </location>
</feature>
<protein>
    <submittedName>
        <fullName evidence="2">Uncharacterized protein</fullName>
    </submittedName>
</protein>
<organism evidence="2 3">
    <name type="scientific">Mycobacterium phage LittleE</name>
    <dbReference type="NCBI Taxonomy" id="2922212"/>
    <lineage>
        <taxon>Viruses</taxon>
        <taxon>Duplodnaviria</taxon>
        <taxon>Heunggongvirae</taxon>
        <taxon>Uroviricota</taxon>
        <taxon>Caudoviricetes</taxon>
        <taxon>Omegavirus</taxon>
        <taxon>Omegavirus littlee</taxon>
    </lineage>
</organism>
<dbReference type="GeneID" id="40233744"/>
<accession>G1D3X2</accession>
<evidence type="ECO:0000256" key="1">
    <source>
        <dbReference type="SAM" id="Phobius"/>
    </source>
</evidence>
<reference evidence="2 3" key="1">
    <citation type="journal article" date="2012" name="J. Virol.">
        <title>Complete Genome Sequences of 138 Mycobacteriophages.</title>
        <authorList>
            <consortium name="the Science Education Alliance Phage Hunters Advancing Genomics and Evolutionary Science Program"/>
            <consortium name="the KwaZulu-Natal Research Institute for Tuberculosis and HIV Mycobacterial Genetics Course Students"/>
            <consortium name="the Phage Hunters Integrating Research and Education Program"/>
            <person name="Hatfull G.F."/>
        </authorList>
    </citation>
    <scope>NUCLEOTIDE SEQUENCE [LARGE SCALE GENOMIC DNA]</scope>
    <source>
        <strain evidence="2">LittleE</strain>
    </source>
</reference>
<evidence type="ECO:0000313" key="2">
    <source>
        <dbReference type="EMBL" id="AEK09608.1"/>
    </source>
</evidence>
<gene>
    <name evidence="2" type="primary">87</name>
    <name evidence="2" type="ORF">LITTLEE_87</name>
</gene>
<keyword evidence="1" id="KW-0812">Transmembrane</keyword>
<keyword evidence="3" id="KW-1185">Reference proteome</keyword>
<dbReference type="Proteomes" id="UP000008414">
    <property type="component" value="Segment"/>
</dbReference>
<dbReference type="OrthoDB" id="27332at10239"/>
<sequence>MSVIFILIRSLAPLLMLPYGQVVIRPLIDAGLSPWVIGTAMAAPIVGFLFGCFREGRSRAGLTNPARPR</sequence>
<name>G1D3X2_9CAUD</name>
<proteinExistence type="predicted"/>